<dbReference type="GeneID" id="96001877"/>
<dbReference type="Proteomes" id="UP000803884">
    <property type="component" value="Unassembled WGS sequence"/>
</dbReference>
<keyword evidence="1" id="KW-0863">Zinc-finger</keyword>
<feature type="compositionally biased region" description="Acidic residues" evidence="2">
    <location>
        <begin position="482"/>
        <end position="492"/>
    </location>
</feature>
<evidence type="ECO:0000256" key="1">
    <source>
        <dbReference type="PROSITE-ProRule" id="PRU00042"/>
    </source>
</evidence>
<dbReference type="RefSeq" id="XP_069234183.1">
    <property type="nucleotide sequence ID" value="XM_069369039.1"/>
</dbReference>
<dbReference type="AlphaFoldDB" id="A0AB34L780"/>
<feature type="compositionally biased region" description="Pro residues" evidence="2">
    <location>
        <begin position="15"/>
        <end position="32"/>
    </location>
</feature>
<evidence type="ECO:0000256" key="2">
    <source>
        <dbReference type="SAM" id="MobiDB-lite"/>
    </source>
</evidence>
<dbReference type="GO" id="GO:0008270">
    <property type="term" value="F:zinc ion binding"/>
    <property type="evidence" value="ECO:0007669"/>
    <property type="project" value="UniProtKB-KW"/>
</dbReference>
<evidence type="ECO:0000313" key="4">
    <source>
        <dbReference type="EMBL" id="KAL1591078.1"/>
    </source>
</evidence>
<proteinExistence type="predicted"/>
<feature type="compositionally biased region" description="Polar residues" evidence="2">
    <location>
        <begin position="222"/>
        <end position="237"/>
    </location>
</feature>
<keyword evidence="1" id="KW-0862">Zinc</keyword>
<feature type="region of interest" description="Disordered" evidence="2">
    <location>
        <begin position="323"/>
        <end position="374"/>
    </location>
</feature>
<name>A0AB34L780_9PEZI</name>
<feature type="region of interest" description="Disordered" evidence="2">
    <location>
        <begin position="437"/>
        <end position="514"/>
    </location>
</feature>
<feature type="compositionally biased region" description="Low complexity" evidence="2">
    <location>
        <begin position="328"/>
        <end position="340"/>
    </location>
</feature>
<feature type="compositionally biased region" description="Polar residues" evidence="2">
    <location>
        <begin position="400"/>
        <end position="417"/>
    </location>
</feature>
<feature type="domain" description="C2H2-type" evidence="3">
    <location>
        <begin position="267"/>
        <end position="294"/>
    </location>
</feature>
<feature type="region of interest" description="Disordered" evidence="2">
    <location>
        <begin position="203"/>
        <end position="264"/>
    </location>
</feature>
<keyword evidence="1" id="KW-0479">Metal-binding</keyword>
<accession>A0AB34L780</accession>
<protein>
    <recommendedName>
        <fullName evidence="3">C2H2-type domain-containing protein</fullName>
    </recommendedName>
</protein>
<sequence length="514" mass="54143">MLLLAQLIRRRPSDLPSPSPPSPSHHTTPPPARATASPLHPHHRPPPRPSPVSPAPCQLSATSGDLGARGCVSLPRLPGNISNNSPSTKNRLLKGQPAPRPPGPLTSAPNPPPPTAMTATKDMSRQTTQHRLSVGSTPSSLPARQPYNRTHSTSLGAGRINRRKSSSFAPANPAALEAAVENGVADGSVAINRRNSKAAIGDAAQSSMPSSFPHQASMPARTGSTAGVLTDGPSLSSFPAVDKSKAKRRASDGTGLTKKEKAATGELKCEHCGKAYKHGSCLNKHLWEHTPQWQYTSKLLISKHQQVQLLEAASVLVAMNADGTPANDSDASSPAASGSSDLREDDPSSTETSPPPQSEHAYRDPNAKRYSTSSSAYSRSYQSAFSESAPSTSGFGNHYRQWSSSSNRPGTANTSIAESYPEEDPADLAAAVGLLSCSYGTPSSVPTGLPADVPPVPPLPAKYQGASVPGPSSRMPYREPQEDVDMDEEMSDEDVHASRHQHDDDEGMFGKMDA</sequence>
<organism evidence="4 5">
    <name type="scientific">Cladosporium halotolerans</name>
    <dbReference type="NCBI Taxonomy" id="1052096"/>
    <lineage>
        <taxon>Eukaryota</taxon>
        <taxon>Fungi</taxon>
        <taxon>Dikarya</taxon>
        <taxon>Ascomycota</taxon>
        <taxon>Pezizomycotina</taxon>
        <taxon>Dothideomycetes</taxon>
        <taxon>Dothideomycetidae</taxon>
        <taxon>Cladosporiales</taxon>
        <taxon>Cladosporiaceae</taxon>
        <taxon>Cladosporium</taxon>
    </lineage>
</organism>
<dbReference type="PROSITE" id="PS00028">
    <property type="entry name" value="ZINC_FINGER_C2H2_1"/>
    <property type="match status" value="1"/>
</dbReference>
<dbReference type="EMBL" id="JAAQHG020000001">
    <property type="protein sequence ID" value="KAL1591078.1"/>
    <property type="molecule type" value="Genomic_DNA"/>
</dbReference>
<feature type="region of interest" description="Disordered" evidence="2">
    <location>
        <begin position="400"/>
        <end position="422"/>
    </location>
</feature>
<reference evidence="4 5" key="1">
    <citation type="journal article" date="2020" name="Microbiol. Resour. Announc.">
        <title>Draft Genome Sequence of a Cladosporium Species Isolated from the Mesophotic Ascidian Didemnum maculosum.</title>
        <authorList>
            <person name="Gioti A."/>
            <person name="Siaperas R."/>
            <person name="Nikolaivits E."/>
            <person name="Le Goff G."/>
            <person name="Ouazzani J."/>
            <person name="Kotoulas G."/>
            <person name="Topakas E."/>
        </authorList>
    </citation>
    <scope>NUCLEOTIDE SEQUENCE [LARGE SCALE GENOMIC DNA]</scope>
    <source>
        <strain evidence="4 5">TM138-S3</strain>
    </source>
</reference>
<comment type="caution">
    <text evidence="4">The sequence shown here is derived from an EMBL/GenBank/DDBJ whole genome shotgun (WGS) entry which is preliminary data.</text>
</comment>
<feature type="compositionally biased region" description="Polar residues" evidence="2">
    <location>
        <begin position="204"/>
        <end position="214"/>
    </location>
</feature>
<feature type="compositionally biased region" description="Basic and acidic residues" evidence="2">
    <location>
        <begin position="493"/>
        <end position="503"/>
    </location>
</feature>
<dbReference type="InterPro" id="IPR013087">
    <property type="entry name" value="Znf_C2H2_type"/>
</dbReference>
<feature type="region of interest" description="Disordered" evidence="2">
    <location>
        <begin position="1"/>
        <end position="168"/>
    </location>
</feature>
<keyword evidence="5" id="KW-1185">Reference proteome</keyword>
<feature type="compositionally biased region" description="Pro residues" evidence="2">
    <location>
        <begin position="98"/>
        <end position="115"/>
    </location>
</feature>
<dbReference type="PROSITE" id="PS50157">
    <property type="entry name" value="ZINC_FINGER_C2H2_2"/>
    <property type="match status" value="1"/>
</dbReference>
<feature type="compositionally biased region" description="Polar residues" evidence="2">
    <location>
        <begin position="125"/>
        <end position="155"/>
    </location>
</feature>
<gene>
    <name evidence="4" type="ORF">WHR41_00433</name>
</gene>
<evidence type="ECO:0000259" key="3">
    <source>
        <dbReference type="PROSITE" id="PS50157"/>
    </source>
</evidence>
<evidence type="ECO:0000313" key="5">
    <source>
        <dbReference type="Proteomes" id="UP000803884"/>
    </source>
</evidence>
<feature type="compositionally biased region" description="Polar residues" evidence="2">
    <location>
        <begin position="80"/>
        <end position="90"/>
    </location>
</feature>